<evidence type="ECO:0000313" key="1">
    <source>
        <dbReference type="EMBL" id="MBK4733036.1"/>
    </source>
</evidence>
<reference evidence="1" key="1">
    <citation type="submission" date="2021-01" db="EMBL/GenBank/DDBJ databases">
        <title>Genome sequence of strain Noviherbaspirillum sp. DKR-6.</title>
        <authorList>
            <person name="Chaudhary D.K."/>
        </authorList>
    </citation>
    <scope>NUCLEOTIDE SEQUENCE</scope>
    <source>
        <strain evidence="1">DKR-6</strain>
    </source>
</reference>
<keyword evidence="2" id="KW-1185">Reference proteome</keyword>
<dbReference type="AlphaFoldDB" id="A0A934SM05"/>
<protein>
    <submittedName>
        <fullName evidence="1">Uncharacterized protein</fullName>
    </submittedName>
</protein>
<dbReference type="RefSeq" id="WP_200589470.1">
    <property type="nucleotide sequence ID" value="NZ_JAEPBG010000001.1"/>
</dbReference>
<comment type="caution">
    <text evidence="1">The sequence shown here is derived from an EMBL/GenBank/DDBJ whole genome shotgun (WGS) entry which is preliminary data.</text>
</comment>
<organism evidence="1 2">
    <name type="scientific">Noviherbaspirillum pedocola</name>
    <dbReference type="NCBI Taxonomy" id="2801341"/>
    <lineage>
        <taxon>Bacteria</taxon>
        <taxon>Pseudomonadati</taxon>
        <taxon>Pseudomonadota</taxon>
        <taxon>Betaproteobacteria</taxon>
        <taxon>Burkholderiales</taxon>
        <taxon>Oxalobacteraceae</taxon>
        <taxon>Noviherbaspirillum</taxon>
    </lineage>
</organism>
<dbReference type="Proteomes" id="UP000622890">
    <property type="component" value="Unassembled WGS sequence"/>
</dbReference>
<evidence type="ECO:0000313" key="2">
    <source>
        <dbReference type="Proteomes" id="UP000622890"/>
    </source>
</evidence>
<gene>
    <name evidence="1" type="ORF">JJB74_00195</name>
</gene>
<accession>A0A934SM05</accession>
<name>A0A934SM05_9BURK</name>
<sequence>MPQDGALWLPLIVSAIGHCLPGAKFHDSEFAVDEYLLRLVEDAVLRDDDVNSAMNQTDNDGIGEVYLPIEEFHLAELPPPGEELDLSFGGHVSMDIDTERPYSGHRIPVQVALWLEAKGRVCFAAPRFEVLEAGLDYGWGDDEVPQQPPRTLAEALADALGLEVAEAEELVDIEPIVNESDDGLVYSYLFDFSEEVSPELAQKILANHGELRLEVSPAFFDGVRRADD</sequence>
<proteinExistence type="predicted"/>
<dbReference type="EMBL" id="JAEPBG010000001">
    <property type="protein sequence ID" value="MBK4733036.1"/>
    <property type="molecule type" value="Genomic_DNA"/>
</dbReference>